<dbReference type="PANTHER" id="PTHR33166">
    <property type="entry name" value="GAG_P30 DOMAIN-CONTAINING PROTEIN"/>
    <property type="match status" value="1"/>
</dbReference>
<reference evidence="2" key="2">
    <citation type="submission" date="2025-08" db="UniProtKB">
        <authorList>
            <consortium name="Ensembl"/>
        </authorList>
    </citation>
    <scope>IDENTIFICATION</scope>
</reference>
<name>A0A8C3F855_CHRPI</name>
<dbReference type="InterPro" id="IPR003036">
    <property type="entry name" value="Gag_P30"/>
</dbReference>
<feature type="domain" description="Core shell protein Gag P30" evidence="1">
    <location>
        <begin position="78"/>
        <end position="189"/>
    </location>
</feature>
<proteinExistence type="predicted"/>
<dbReference type="Gene3D" id="1.10.375.10">
    <property type="entry name" value="Human Immunodeficiency Virus Type 1 Capsid Protein"/>
    <property type="match status" value="1"/>
</dbReference>
<evidence type="ECO:0000313" key="3">
    <source>
        <dbReference type="Proteomes" id="UP000694380"/>
    </source>
</evidence>
<keyword evidence="3" id="KW-1185">Reference proteome</keyword>
<evidence type="ECO:0000313" key="2">
    <source>
        <dbReference type="Ensembl" id="ENSCPBP00000004689.1"/>
    </source>
</evidence>
<dbReference type="GeneTree" id="ENSGT00960000187055"/>
<dbReference type="OMA" id="YRPRTIG"/>
<dbReference type="InterPro" id="IPR050462">
    <property type="entry name" value="Retroviral_Gag-Pol_poly"/>
</dbReference>
<reference evidence="2" key="3">
    <citation type="submission" date="2025-09" db="UniProtKB">
        <authorList>
            <consortium name="Ensembl"/>
        </authorList>
    </citation>
    <scope>IDENTIFICATION</scope>
</reference>
<dbReference type="AlphaFoldDB" id="A0A8C3F855"/>
<dbReference type="InterPro" id="IPR008919">
    <property type="entry name" value="Retrov_capsid_N"/>
</dbReference>
<sequence length="216" mass="24181">MYLPGPWNPSPVVMAEPVSPSAPTPPPYKDKVPQVPEIAPLVGFYPLITETRIAHPEANNRPATTMQVYMHVPFNPVDLAAFKAQVGEFSTNPSKFISVFEGCLASHKPDWDDCNVLMRTLLSEMERNQVVSKAREEAQRRHEENAAHVPVATDQFPIADPRWNPNDPAGQTRLTSYKQLLLHGLRHLAFTQDEISLTLPPENGTHSFRFPLELVA</sequence>
<dbReference type="SUPFAM" id="SSF47943">
    <property type="entry name" value="Retrovirus capsid protein, N-terminal core domain"/>
    <property type="match status" value="1"/>
</dbReference>
<protein>
    <recommendedName>
        <fullName evidence="1">Core shell protein Gag P30 domain-containing protein</fullName>
    </recommendedName>
</protein>
<dbReference type="GO" id="GO:0019068">
    <property type="term" value="P:virion assembly"/>
    <property type="evidence" value="ECO:0007669"/>
    <property type="project" value="InterPro"/>
</dbReference>
<accession>A0A8C3F855</accession>
<dbReference type="Pfam" id="PF02093">
    <property type="entry name" value="Gag_p30"/>
    <property type="match status" value="1"/>
</dbReference>
<reference evidence="2" key="1">
    <citation type="journal article" date="2015" name="Genome Biol. Evol.">
        <title>Physical Mapping and Refinement of the Painted Turtle Genome (Chrysemys picta) Inform Amniote Genome Evolution and Challenge Turtle-Bird Chromosomal Conservation.</title>
        <authorList>
            <person name="Badenhorst D."/>
            <person name="Hillier L.W."/>
            <person name="Literman R."/>
            <person name="Montiel E.E."/>
            <person name="Radhakrishnan S."/>
            <person name="Shen Y."/>
            <person name="Minx P."/>
            <person name="Janes D.E."/>
            <person name="Warren W.C."/>
            <person name="Edwards S.V."/>
            <person name="Valenzuela N."/>
        </authorList>
    </citation>
    <scope>NUCLEOTIDE SEQUENCE [LARGE SCALE GENOMIC DNA]</scope>
</reference>
<organism evidence="2 3">
    <name type="scientific">Chrysemys picta bellii</name>
    <name type="common">Western painted turtle</name>
    <name type="synonym">Emys bellii</name>
    <dbReference type="NCBI Taxonomy" id="8478"/>
    <lineage>
        <taxon>Eukaryota</taxon>
        <taxon>Metazoa</taxon>
        <taxon>Chordata</taxon>
        <taxon>Craniata</taxon>
        <taxon>Vertebrata</taxon>
        <taxon>Euteleostomi</taxon>
        <taxon>Archelosauria</taxon>
        <taxon>Testudinata</taxon>
        <taxon>Testudines</taxon>
        <taxon>Cryptodira</taxon>
        <taxon>Durocryptodira</taxon>
        <taxon>Testudinoidea</taxon>
        <taxon>Emydidae</taxon>
        <taxon>Chrysemys</taxon>
    </lineage>
</organism>
<dbReference type="Ensembl" id="ENSCPBT00000005708.1">
    <property type="protein sequence ID" value="ENSCPBP00000004689.1"/>
    <property type="gene ID" value="ENSCPBG00000003762.1"/>
</dbReference>
<evidence type="ECO:0000259" key="1">
    <source>
        <dbReference type="Pfam" id="PF02093"/>
    </source>
</evidence>
<dbReference type="Proteomes" id="UP000694380">
    <property type="component" value="Chromosome 1"/>
</dbReference>